<proteinExistence type="predicted"/>
<dbReference type="CDD" id="cd18186">
    <property type="entry name" value="BTB_POZ_ZBTB_KLHL-like"/>
    <property type="match status" value="1"/>
</dbReference>
<keyword evidence="3" id="KW-1185">Reference proteome</keyword>
<dbReference type="InterPro" id="IPR000210">
    <property type="entry name" value="BTB/POZ_dom"/>
</dbReference>
<accession>A0A8E2JT54</accession>
<evidence type="ECO:0000259" key="1">
    <source>
        <dbReference type="PROSITE" id="PS50097"/>
    </source>
</evidence>
<gene>
    <name evidence="2" type="ORF">AOQ84DRAFT_293161</name>
</gene>
<dbReference type="EMBL" id="KV749661">
    <property type="protein sequence ID" value="OCL08417.1"/>
    <property type="molecule type" value="Genomic_DNA"/>
</dbReference>
<dbReference type="Proteomes" id="UP000250140">
    <property type="component" value="Unassembled WGS sequence"/>
</dbReference>
<dbReference type="PROSITE" id="PS50097">
    <property type="entry name" value="BTB"/>
    <property type="match status" value="1"/>
</dbReference>
<protein>
    <recommendedName>
        <fullName evidence="1">BTB domain-containing protein</fullName>
    </recommendedName>
</protein>
<sequence length="201" mass="23170">GDTIEVIVGEAQSVFHVHEELVCAHSDFFKTAIKPEWAESYPKVIHLPEDDPVAFLCYMQWLYCKQLPTSKDDECRQLARAYALGEKLLDIDFKNDVIDAMVAKASIFVDGIMKFPGSDAIEVLYYGTPESSPARRLFIEFWTFVGKEEWMTDQPPPYEFLIDLSKSLLRQRPRPHGDRPWIGFPELYHVKTDKQITEGKP</sequence>
<dbReference type="OrthoDB" id="1022638at2759"/>
<reference evidence="2 3" key="1">
    <citation type="journal article" date="2016" name="Nat. Commun.">
        <title>Ectomycorrhizal ecology is imprinted in the genome of the dominant symbiotic fungus Cenococcum geophilum.</title>
        <authorList>
            <consortium name="DOE Joint Genome Institute"/>
            <person name="Peter M."/>
            <person name="Kohler A."/>
            <person name="Ohm R.A."/>
            <person name="Kuo A."/>
            <person name="Krutzmann J."/>
            <person name="Morin E."/>
            <person name="Arend M."/>
            <person name="Barry K.W."/>
            <person name="Binder M."/>
            <person name="Choi C."/>
            <person name="Clum A."/>
            <person name="Copeland A."/>
            <person name="Grisel N."/>
            <person name="Haridas S."/>
            <person name="Kipfer T."/>
            <person name="LaButti K."/>
            <person name="Lindquist E."/>
            <person name="Lipzen A."/>
            <person name="Maire R."/>
            <person name="Meier B."/>
            <person name="Mihaltcheva S."/>
            <person name="Molinier V."/>
            <person name="Murat C."/>
            <person name="Poggeler S."/>
            <person name="Quandt C.A."/>
            <person name="Sperisen C."/>
            <person name="Tritt A."/>
            <person name="Tisserant E."/>
            <person name="Crous P.W."/>
            <person name="Henrissat B."/>
            <person name="Nehls U."/>
            <person name="Egli S."/>
            <person name="Spatafora J.W."/>
            <person name="Grigoriev I.V."/>
            <person name="Martin F.M."/>
        </authorList>
    </citation>
    <scope>NUCLEOTIDE SEQUENCE [LARGE SCALE GENOMIC DNA]</scope>
    <source>
        <strain evidence="2 3">CBS 207.34</strain>
    </source>
</reference>
<dbReference type="AlphaFoldDB" id="A0A8E2JT54"/>
<evidence type="ECO:0000313" key="2">
    <source>
        <dbReference type="EMBL" id="OCL08417.1"/>
    </source>
</evidence>
<name>A0A8E2JT54_9PEZI</name>
<dbReference type="Gene3D" id="3.30.710.10">
    <property type="entry name" value="Potassium Channel Kv1.1, Chain A"/>
    <property type="match status" value="1"/>
</dbReference>
<dbReference type="InterPro" id="IPR011333">
    <property type="entry name" value="SKP1/BTB/POZ_sf"/>
</dbReference>
<dbReference type="SUPFAM" id="SSF54695">
    <property type="entry name" value="POZ domain"/>
    <property type="match status" value="1"/>
</dbReference>
<dbReference type="PANTHER" id="PTHR47843">
    <property type="entry name" value="BTB DOMAIN-CONTAINING PROTEIN-RELATED"/>
    <property type="match status" value="1"/>
</dbReference>
<dbReference type="PANTHER" id="PTHR47843:SF2">
    <property type="entry name" value="BTB DOMAIN-CONTAINING PROTEIN"/>
    <property type="match status" value="1"/>
</dbReference>
<dbReference type="Pfam" id="PF00651">
    <property type="entry name" value="BTB"/>
    <property type="match status" value="1"/>
</dbReference>
<evidence type="ECO:0000313" key="3">
    <source>
        <dbReference type="Proteomes" id="UP000250140"/>
    </source>
</evidence>
<feature type="domain" description="BTB" evidence="1">
    <location>
        <begin position="2"/>
        <end position="71"/>
    </location>
</feature>
<feature type="non-terminal residue" evidence="2">
    <location>
        <position position="1"/>
    </location>
</feature>
<organism evidence="2 3">
    <name type="scientific">Glonium stellatum</name>
    <dbReference type="NCBI Taxonomy" id="574774"/>
    <lineage>
        <taxon>Eukaryota</taxon>
        <taxon>Fungi</taxon>
        <taxon>Dikarya</taxon>
        <taxon>Ascomycota</taxon>
        <taxon>Pezizomycotina</taxon>
        <taxon>Dothideomycetes</taxon>
        <taxon>Pleosporomycetidae</taxon>
        <taxon>Gloniales</taxon>
        <taxon>Gloniaceae</taxon>
        <taxon>Glonium</taxon>
    </lineage>
</organism>